<protein>
    <submittedName>
        <fullName evidence="3">Putative N-acetylmuramoyl-L-alanine amidase</fullName>
    </submittedName>
</protein>
<reference evidence="3" key="1">
    <citation type="submission" date="2020-03" db="EMBL/GenBank/DDBJ databases">
        <title>The deep terrestrial virosphere.</title>
        <authorList>
            <person name="Holmfeldt K."/>
            <person name="Nilsson E."/>
            <person name="Simone D."/>
            <person name="Lopez-Fernandez M."/>
            <person name="Wu X."/>
            <person name="de Brujin I."/>
            <person name="Lundin D."/>
            <person name="Andersson A."/>
            <person name="Bertilsson S."/>
            <person name="Dopson M."/>
        </authorList>
    </citation>
    <scope>NUCLEOTIDE SEQUENCE</scope>
    <source>
        <strain evidence="3">MM171A01331</strain>
        <strain evidence="4">MM171B01520</strain>
    </source>
</reference>
<name>A0A6M3LYM2_9ZZZZ</name>
<feature type="domain" description="MurNAc-LAA" evidence="2">
    <location>
        <begin position="58"/>
        <end position="169"/>
    </location>
</feature>
<dbReference type="AlphaFoldDB" id="A0A6M3LYM2"/>
<accession>A0A6M3LYM2</accession>
<dbReference type="GO" id="GO:0030288">
    <property type="term" value="C:outer membrane-bounded periplasmic space"/>
    <property type="evidence" value="ECO:0007669"/>
    <property type="project" value="TreeGrafter"/>
</dbReference>
<sequence>MAIKIAVDAGHYNYDSGAVYAGIREVDINRSVILKLKPILEAHGFLVKEVFGSVTAKKDSANSWGAQVYISVHQNAHEDLSAHGTEVWYYPKTAQDQRLARLINTEVARAFPLLKNRGLKQGNFTVIKYTKAHAALLEWGFLSNKSDRSIITSASGKHRCAESIARAVCLFIGISYKGPDTTFIIPPFIPEPEPEPEPEPVTVAPPSDTSFVGLFRHIVSSLKAIIHLIEEFLKGR</sequence>
<dbReference type="PANTHER" id="PTHR30404:SF0">
    <property type="entry name" value="N-ACETYLMURAMOYL-L-ALANINE AMIDASE AMIC"/>
    <property type="match status" value="1"/>
</dbReference>
<gene>
    <name evidence="3" type="ORF">MM171A01331_0010</name>
    <name evidence="4" type="ORF">MM171B01520_0013</name>
</gene>
<dbReference type="EMBL" id="MT143628">
    <property type="protein sequence ID" value="QJA99089.1"/>
    <property type="molecule type" value="Genomic_DNA"/>
</dbReference>
<proteinExistence type="predicted"/>
<evidence type="ECO:0000313" key="4">
    <source>
        <dbReference type="EMBL" id="QJB02079.1"/>
    </source>
</evidence>
<dbReference type="SUPFAM" id="SSF53187">
    <property type="entry name" value="Zn-dependent exopeptidases"/>
    <property type="match status" value="1"/>
</dbReference>
<evidence type="ECO:0000259" key="2">
    <source>
        <dbReference type="SMART" id="SM00646"/>
    </source>
</evidence>
<keyword evidence="1" id="KW-0378">Hydrolase</keyword>
<organism evidence="3">
    <name type="scientific">viral metagenome</name>
    <dbReference type="NCBI Taxonomy" id="1070528"/>
    <lineage>
        <taxon>unclassified sequences</taxon>
        <taxon>metagenomes</taxon>
        <taxon>organismal metagenomes</taxon>
    </lineage>
</organism>
<dbReference type="SMART" id="SM00646">
    <property type="entry name" value="Ami_3"/>
    <property type="match status" value="1"/>
</dbReference>
<dbReference type="InterPro" id="IPR050695">
    <property type="entry name" value="N-acetylmuramoyl_amidase_3"/>
</dbReference>
<dbReference type="GO" id="GO:0008745">
    <property type="term" value="F:N-acetylmuramoyl-L-alanine amidase activity"/>
    <property type="evidence" value="ECO:0007669"/>
    <property type="project" value="InterPro"/>
</dbReference>
<dbReference type="Pfam" id="PF01520">
    <property type="entry name" value="Amidase_3"/>
    <property type="match status" value="1"/>
</dbReference>
<evidence type="ECO:0000256" key="1">
    <source>
        <dbReference type="ARBA" id="ARBA00022801"/>
    </source>
</evidence>
<evidence type="ECO:0000313" key="3">
    <source>
        <dbReference type="EMBL" id="QJA99089.1"/>
    </source>
</evidence>
<dbReference type="PANTHER" id="PTHR30404">
    <property type="entry name" value="N-ACETYLMURAMOYL-L-ALANINE AMIDASE"/>
    <property type="match status" value="1"/>
</dbReference>
<dbReference type="InterPro" id="IPR002508">
    <property type="entry name" value="MurNAc-LAA_cat"/>
</dbReference>
<dbReference type="EMBL" id="MT143756">
    <property type="protein sequence ID" value="QJB02079.1"/>
    <property type="molecule type" value="Genomic_DNA"/>
</dbReference>
<dbReference type="Gene3D" id="3.40.630.40">
    <property type="entry name" value="Zn-dependent exopeptidases"/>
    <property type="match status" value="1"/>
</dbReference>
<dbReference type="GO" id="GO:0009253">
    <property type="term" value="P:peptidoglycan catabolic process"/>
    <property type="evidence" value="ECO:0007669"/>
    <property type="project" value="InterPro"/>
</dbReference>
<dbReference type="CDD" id="cd02696">
    <property type="entry name" value="MurNAc-LAA"/>
    <property type="match status" value="1"/>
</dbReference>